<accession>A0A0C9MB93</accession>
<feature type="region of interest" description="Disordered" evidence="5">
    <location>
        <begin position="737"/>
        <end position="807"/>
    </location>
</feature>
<dbReference type="PROSITE" id="PS50009">
    <property type="entry name" value="RASGEF_CAT"/>
    <property type="match status" value="1"/>
</dbReference>
<dbReference type="Gene3D" id="2.30.30.40">
    <property type="entry name" value="SH3 Domains"/>
    <property type="match status" value="1"/>
</dbReference>
<protein>
    <submittedName>
        <fullName evidence="9">RASsguanine-nucleotide exchange protein</fullName>
    </submittedName>
</protein>
<dbReference type="InterPro" id="IPR001895">
    <property type="entry name" value="RASGEF_cat_dom"/>
</dbReference>
<feature type="compositionally biased region" description="Low complexity" evidence="5">
    <location>
        <begin position="323"/>
        <end position="334"/>
    </location>
</feature>
<feature type="domain" description="SH3" evidence="6">
    <location>
        <begin position="35"/>
        <end position="101"/>
    </location>
</feature>
<dbReference type="PANTHER" id="PTHR23113">
    <property type="entry name" value="GUANINE NUCLEOTIDE EXCHANGE FACTOR"/>
    <property type="match status" value="1"/>
</dbReference>
<feature type="compositionally biased region" description="Pro residues" evidence="5">
    <location>
        <begin position="22"/>
        <end position="32"/>
    </location>
</feature>
<dbReference type="PANTHER" id="PTHR23113:SF354">
    <property type="entry name" value="BUD SITE SELECTION PROTEIN 5"/>
    <property type="match status" value="1"/>
</dbReference>
<dbReference type="Proteomes" id="UP000053815">
    <property type="component" value="Unassembled WGS sequence"/>
</dbReference>
<dbReference type="OrthoDB" id="28357at2759"/>
<dbReference type="InterPro" id="IPR023578">
    <property type="entry name" value="Ras_GEF_dom_sf"/>
</dbReference>
<evidence type="ECO:0000259" key="6">
    <source>
        <dbReference type="PROSITE" id="PS50002"/>
    </source>
</evidence>
<dbReference type="Pfam" id="PF00618">
    <property type="entry name" value="RasGEF_N"/>
    <property type="match status" value="1"/>
</dbReference>
<dbReference type="Gene3D" id="1.20.870.10">
    <property type="entry name" value="Son of sevenless (SoS) protein Chain: S domain 1"/>
    <property type="match status" value="1"/>
</dbReference>
<evidence type="ECO:0000256" key="5">
    <source>
        <dbReference type="SAM" id="MobiDB-lite"/>
    </source>
</evidence>
<dbReference type="InterPro" id="IPR000651">
    <property type="entry name" value="Ras-like_Gua-exchang_fac_N"/>
</dbReference>
<dbReference type="CDD" id="cd06224">
    <property type="entry name" value="REM"/>
    <property type="match status" value="1"/>
</dbReference>
<evidence type="ECO:0000256" key="3">
    <source>
        <dbReference type="PROSITE-ProRule" id="PRU00168"/>
    </source>
</evidence>
<feature type="region of interest" description="Disordered" evidence="5">
    <location>
        <begin position="263"/>
        <end position="294"/>
    </location>
</feature>
<feature type="compositionally biased region" description="Low complexity" evidence="5">
    <location>
        <begin position="794"/>
        <end position="807"/>
    </location>
</feature>
<dbReference type="Pfam" id="PF00617">
    <property type="entry name" value="RasGEF"/>
    <property type="match status" value="1"/>
</dbReference>
<dbReference type="SUPFAM" id="SSF50044">
    <property type="entry name" value="SH3-domain"/>
    <property type="match status" value="1"/>
</dbReference>
<keyword evidence="10" id="KW-1185">Reference proteome</keyword>
<dbReference type="GO" id="GO:0005085">
    <property type="term" value="F:guanyl-nucleotide exchange factor activity"/>
    <property type="evidence" value="ECO:0007669"/>
    <property type="project" value="UniProtKB-KW"/>
</dbReference>
<dbReference type="InterPro" id="IPR036028">
    <property type="entry name" value="SH3-like_dom_sf"/>
</dbReference>
<keyword evidence="1 4" id="KW-0728">SH3 domain</keyword>
<sequence length="1347" mass="150605">MTLSLNQHPNASPSSPTSLSPPTSPVVSSPPPSTLTSHFVQALHDYLPSSVNSTDESVCCLFFKKGSIIEVFTRDDSGWWDGQCGDVRGWFPSNYVGRIGELKRSSADFEDNYSSEELEIWHQRMNHHVNSTSTVSLEDYSTKISTIQTRVEMARALLREDRRKSSSIISKPSPPSASSQLQSLVQDVSARVAELVDACQQPVSSNIQLTIFQVVSAVRSVLTEVNIVNKESALLRMYPELARQRKIVLSALSRLVLKSKELQQQEDTTELQSSELQQDKSIAAATEEEEEHDQASYFADQLLNEMEMFEKLLMVIPRQSSVSDSTVDTTRPSSMFHCDTPRSSVSSLGHSSVISTASNSTSLRHISTSTDPRYTFTQSTASLIAKAVPVSDKEHILHNILDHQASIDELMASLVMTLERYLVNRHRATDMLETTRKAVEAVRTFLAVVEHVCSNLGDLDYNRRISMIPEDPCLVTLVITKESVYSAITNLVTAVRVLTGPQKQETQQDESMIKHDFDHLCVCCEDVVKTTNECAACVRACLQAEQEEQEEQGKDMYFMQQDTTPDTTAAAAAAAAAEAEAENNLSSLGRKISSLHAIQHYHQDQHEQADSCEKLGDEGHSEQDIEGLAIEAAPKISTNTENNALKSMCNGHDIRTHSMISSRCTPAATTTAATASNEANIASAVDTIIPETIPQRRSKLRPRAASVNTSQFLPLPPLPPKNSIIVRPSVSAAAFPLPPAVNSPPQQPQDAASVTGAPPLPKDQVLKSRRPRGLSVSSLRPSINKSKSERITNTTSSLSTSSSMESLPEPLRIQKLPSWMSISSNTVDKHEHQSANSMNITPSSQLHLSKNEPEYDFLKQCVFTEDELMFNAEGEVTGATTEALVRKLTLHEKSPDLIFTRAFFYNFRLFTNPADFIQLLKDRFTLKPPTEPAPLPDDQLTLWTNRVLIPIRLRVYNVIKTWLETYFSYEQDASVEQSLVDFASHEMSKAMPGPAKRMLELITRTFESKGLSCAGRKHSYKETRIAMQKSYSTSLQSSTIGSSTSNMFSNLGLFDDHHHADSSASTDRYPQSILGKSLRNTLKKALSQNSLAVVHVNDFDPTELARQLTLMENSLFCRIRPNEMIGQEFKKKVGSSQAVHVKAMIQRSTQITSWVSDTILNEADTKKRAQVLKYWIKVGDACLQLNNYNTLMAIRSALDSTSIARLRRTWEYISLKYKAMWEPIYRATDSQRNFAEYRQRLKTTIAPCLPFLGVYLTDMTFIDDGNADYRMSPGGKQLINFDKYIKVTRILNEIDQFQISYKLFEVDEIQKFLKKTLESVEQDDQVFYAKSLKREPKEEDPTTADKQ</sequence>
<dbReference type="Pfam" id="PF00018">
    <property type="entry name" value="SH3_1"/>
    <property type="match status" value="1"/>
</dbReference>
<evidence type="ECO:0000256" key="4">
    <source>
        <dbReference type="PROSITE-ProRule" id="PRU00192"/>
    </source>
</evidence>
<dbReference type="STRING" id="91626.A0A0C9MB93"/>
<feature type="domain" description="Ras-GEF" evidence="7">
    <location>
        <begin position="1100"/>
        <end position="1337"/>
    </location>
</feature>
<proteinExistence type="predicted"/>
<feature type="region of interest" description="Disordered" evidence="5">
    <location>
        <begin position="323"/>
        <end position="349"/>
    </location>
</feature>
<dbReference type="SMART" id="SM00326">
    <property type="entry name" value="SH3"/>
    <property type="match status" value="1"/>
</dbReference>
<evidence type="ECO:0000259" key="7">
    <source>
        <dbReference type="PROSITE" id="PS50009"/>
    </source>
</evidence>
<dbReference type="GO" id="GO:0007265">
    <property type="term" value="P:Ras protein signal transduction"/>
    <property type="evidence" value="ECO:0007669"/>
    <property type="project" value="TreeGrafter"/>
</dbReference>
<dbReference type="PROSITE" id="PS50212">
    <property type="entry name" value="RASGEF_NTER"/>
    <property type="match status" value="1"/>
</dbReference>
<dbReference type="PROSITE" id="PS50002">
    <property type="entry name" value="SH3"/>
    <property type="match status" value="1"/>
</dbReference>
<feature type="compositionally biased region" description="Polar residues" evidence="5">
    <location>
        <begin position="1"/>
        <end position="11"/>
    </location>
</feature>
<feature type="compositionally biased region" description="Pro residues" evidence="5">
    <location>
        <begin position="737"/>
        <end position="747"/>
    </location>
</feature>
<feature type="compositionally biased region" description="Low complexity" evidence="5">
    <location>
        <begin position="12"/>
        <end position="21"/>
    </location>
</feature>
<feature type="domain" description="N-terminal Ras-GEF" evidence="8">
    <location>
        <begin position="872"/>
        <end position="1006"/>
    </location>
</feature>
<dbReference type="GO" id="GO:0005886">
    <property type="term" value="C:plasma membrane"/>
    <property type="evidence" value="ECO:0007669"/>
    <property type="project" value="TreeGrafter"/>
</dbReference>
<evidence type="ECO:0000313" key="10">
    <source>
        <dbReference type="Proteomes" id="UP000053815"/>
    </source>
</evidence>
<dbReference type="SMART" id="SM00147">
    <property type="entry name" value="RasGEF"/>
    <property type="match status" value="1"/>
</dbReference>
<dbReference type="InterPro" id="IPR036964">
    <property type="entry name" value="RASGEF_cat_dom_sf"/>
</dbReference>
<evidence type="ECO:0000259" key="8">
    <source>
        <dbReference type="PROSITE" id="PS50212"/>
    </source>
</evidence>
<gene>
    <name evidence="9" type="ORF">MAM1_0179d07355</name>
</gene>
<dbReference type="CDD" id="cd00155">
    <property type="entry name" value="RasGEF"/>
    <property type="match status" value="1"/>
</dbReference>
<feature type="region of interest" description="Disordered" evidence="5">
    <location>
        <begin position="1"/>
        <end position="32"/>
    </location>
</feature>
<dbReference type="SMART" id="SM00229">
    <property type="entry name" value="RasGEFN"/>
    <property type="match status" value="1"/>
</dbReference>
<dbReference type="SUPFAM" id="SSF48366">
    <property type="entry name" value="Ras GEF"/>
    <property type="match status" value="1"/>
</dbReference>
<evidence type="ECO:0000256" key="2">
    <source>
        <dbReference type="ARBA" id="ARBA00022658"/>
    </source>
</evidence>
<feature type="compositionally biased region" description="Polar residues" evidence="5">
    <location>
        <begin position="775"/>
        <end position="785"/>
    </location>
</feature>
<name>A0A0C9MB93_9FUNG</name>
<dbReference type="InterPro" id="IPR008937">
    <property type="entry name" value="Ras-like_GEF"/>
</dbReference>
<dbReference type="EMBL" id="DF836468">
    <property type="protein sequence ID" value="GAN07851.1"/>
    <property type="molecule type" value="Genomic_DNA"/>
</dbReference>
<dbReference type="InterPro" id="IPR001452">
    <property type="entry name" value="SH3_domain"/>
</dbReference>
<dbReference type="Gene3D" id="1.10.840.10">
    <property type="entry name" value="Ras guanine-nucleotide exchange factors catalytic domain"/>
    <property type="match status" value="1"/>
</dbReference>
<reference evidence="9" key="1">
    <citation type="submission" date="2014-09" db="EMBL/GenBank/DDBJ databases">
        <title>Draft genome sequence of an oleaginous Mucoromycotina fungus Mucor ambiguus NBRC6742.</title>
        <authorList>
            <person name="Takeda I."/>
            <person name="Yamane N."/>
            <person name="Morita T."/>
            <person name="Tamano K."/>
            <person name="Machida M."/>
            <person name="Baker S."/>
            <person name="Koike H."/>
        </authorList>
    </citation>
    <scope>NUCLEOTIDE SEQUENCE</scope>
    <source>
        <strain evidence="9">NBRC 6742</strain>
    </source>
</reference>
<keyword evidence="2 3" id="KW-0344">Guanine-nucleotide releasing factor</keyword>
<organism evidence="9">
    <name type="scientific">Mucor ambiguus</name>
    <dbReference type="NCBI Taxonomy" id="91626"/>
    <lineage>
        <taxon>Eukaryota</taxon>
        <taxon>Fungi</taxon>
        <taxon>Fungi incertae sedis</taxon>
        <taxon>Mucoromycota</taxon>
        <taxon>Mucoromycotina</taxon>
        <taxon>Mucoromycetes</taxon>
        <taxon>Mucorales</taxon>
        <taxon>Mucorineae</taxon>
        <taxon>Mucoraceae</taxon>
        <taxon>Mucor</taxon>
    </lineage>
</organism>
<evidence type="ECO:0000256" key="1">
    <source>
        <dbReference type="ARBA" id="ARBA00022443"/>
    </source>
</evidence>
<evidence type="ECO:0000313" key="9">
    <source>
        <dbReference type="EMBL" id="GAN07851.1"/>
    </source>
</evidence>